<dbReference type="SUPFAM" id="SSF82866">
    <property type="entry name" value="Multidrug efflux transporter AcrB transmembrane domain"/>
    <property type="match status" value="2"/>
</dbReference>
<feature type="transmembrane region" description="Helical" evidence="6">
    <location>
        <begin position="716"/>
        <end position="743"/>
    </location>
</feature>
<dbReference type="Gene3D" id="1.20.1640.10">
    <property type="entry name" value="Multidrug efflux transporter AcrB transmembrane domain"/>
    <property type="match status" value="2"/>
</dbReference>
<feature type="transmembrane region" description="Helical" evidence="6">
    <location>
        <begin position="210"/>
        <end position="228"/>
    </location>
</feature>
<evidence type="ECO:0000259" key="7">
    <source>
        <dbReference type="PROSITE" id="PS50156"/>
    </source>
</evidence>
<comment type="caution">
    <text evidence="8">The sequence shown here is derived from an EMBL/GenBank/DDBJ whole genome shotgun (WGS) entry which is preliminary data.</text>
</comment>
<keyword evidence="4 6" id="KW-1133">Transmembrane helix</keyword>
<evidence type="ECO:0000256" key="2">
    <source>
        <dbReference type="ARBA" id="ARBA00022475"/>
    </source>
</evidence>
<keyword evidence="3 6" id="KW-0812">Transmembrane</keyword>
<feature type="transmembrane region" description="Helical" evidence="6">
    <location>
        <begin position="261"/>
        <end position="285"/>
    </location>
</feature>
<feature type="transmembrane region" description="Helical" evidence="6">
    <location>
        <begin position="591"/>
        <end position="609"/>
    </location>
</feature>
<evidence type="ECO:0000313" key="8">
    <source>
        <dbReference type="EMBL" id="NKN34299.1"/>
    </source>
</evidence>
<dbReference type="RefSeq" id="WP_168670682.1">
    <property type="nucleotide sequence ID" value="NZ_JAAXKX010000024.1"/>
</dbReference>
<feature type="transmembrane region" description="Helical" evidence="6">
    <location>
        <begin position="646"/>
        <end position="666"/>
    </location>
</feature>
<dbReference type="Proteomes" id="UP000740754">
    <property type="component" value="Unassembled WGS sequence"/>
</dbReference>
<evidence type="ECO:0000256" key="4">
    <source>
        <dbReference type="ARBA" id="ARBA00022989"/>
    </source>
</evidence>
<keyword evidence="2" id="KW-1003">Cell membrane</keyword>
<accession>A0ABX1I9S8</accession>
<evidence type="ECO:0000256" key="5">
    <source>
        <dbReference type="ARBA" id="ARBA00023136"/>
    </source>
</evidence>
<proteinExistence type="predicted"/>
<feature type="transmembrane region" description="Helical" evidence="6">
    <location>
        <begin position="306"/>
        <end position="326"/>
    </location>
</feature>
<feature type="transmembrane region" description="Helical" evidence="6">
    <location>
        <begin position="616"/>
        <end position="640"/>
    </location>
</feature>
<organism evidence="8 9">
    <name type="scientific">Marichromatium bheemlicum</name>
    <dbReference type="NCBI Taxonomy" id="365339"/>
    <lineage>
        <taxon>Bacteria</taxon>
        <taxon>Pseudomonadati</taxon>
        <taxon>Pseudomonadota</taxon>
        <taxon>Gammaproteobacteria</taxon>
        <taxon>Chromatiales</taxon>
        <taxon>Chromatiaceae</taxon>
        <taxon>Marichromatium</taxon>
    </lineage>
</organism>
<dbReference type="InterPro" id="IPR050545">
    <property type="entry name" value="Mycobact_MmpL"/>
</dbReference>
<feature type="transmembrane region" description="Helical" evidence="6">
    <location>
        <begin position="332"/>
        <end position="354"/>
    </location>
</feature>
<dbReference type="Pfam" id="PF03176">
    <property type="entry name" value="MMPL"/>
    <property type="match status" value="2"/>
</dbReference>
<feature type="transmembrane region" description="Helical" evidence="6">
    <location>
        <begin position="687"/>
        <end position="710"/>
    </location>
</feature>
<gene>
    <name evidence="8" type="ORF">HF203_13820</name>
</gene>
<keyword evidence="5 6" id="KW-0472">Membrane</keyword>
<evidence type="ECO:0000256" key="6">
    <source>
        <dbReference type="SAM" id="Phobius"/>
    </source>
</evidence>
<feature type="transmembrane region" description="Helical" evidence="6">
    <location>
        <begin position="235"/>
        <end position="255"/>
    </location>
</feature>
<evidence type="ECO:0000313" key="9">
    <source>
        <dbReference type="Proteomes" id="UP000740754"/>
    </source>
</evidence>
<feature type="transmembrane region" description="Helical" evidence="6">
    <location>
        <begin position="390"/>
        <end position="409"/>
    </location>
</feature>
<comment type="subcellular location">
    <subcellularLocation>
        <location evidence="1">Cell membrane</location>
        <topology evidence="1">Multi-pass membrane protein</topology>
    </subcellularLocation>
</comment>
<evidence type="ECO:0000256" key="1">
    <source>
        <dbReference type="ARBA" id="ARBA00004651"/>
    </source>
</evidence>
<sequence length="759" mass="83031">MTVARLSGVLALTLLLLLGAISGALLSRIHLDNAPEAYFPSDAPAVRFESRLREDFPPDQVLIALFEGDDLFSDAALQPLFGLVEALERNPKVERVLAVSSVDHIGAAAEGFVVEPLLDDDIAAGLDSEQRRQRVLDDRLAASYLVADDGQAMALIVRPIELGDSLQRLALERDTRAAIAAAGLEGRLTALAGQVALDVAQLRAMIRDTLTFVPATMGLGLLIIWLLFRRVLAVAVSALVIAVVVNLTVALLVLAGKPYTLVSAILPPLMSALTIASLIHWLNALSQAAQRGLSGPARVDWARRRVARPTLFTALTTAAGLASLGFSSIQPIAAFGLVAAAGMLAQSAIVIGLVPPIFARWDRGSWHSGHALRPLDHAVAWLRHLGMRHAGWVLAIAALVLALGVPQIWRIHTETDMLRFFPEAHPITQANTRIQDRLIGTTTLELVFHVGARDAFKRPEHLAVIDTVQDWLEDQPEVSHTLSMVDLIEEMHWGFHDERADYRTLPRDPRLIAQYLFIYDGTDLYELVDREFARTRLTLNLDIRGARAINAFIARTEAHLADLDLQDMEVRVAGFGRLFADQEQLLIDGQIRGLAAAVVLISLFMLAMWRRPGDAALCMVPNLAPILLIFIAMGVLGIWLDMATAMIASVTAGIAIDDTIHLFHAYRRHLAAHGSRVWALARAYQHTGRAVVATTLILCGQFLLLGTSAFVPTREFGLLTAVGLLTALVFDLLLLPALLIAVGRLRDHRHRVRPHWTRH</sequence>
<reference evidence="8 9" key="1">
    <citation type="submission" date="2020-04" db="EMBL/GenBank/DDBJ databases">
        <title>Draft Whole-Genome sequence of Marichromatium bheemlicum DSM 18632, type strain.</title>
        <authorList>
            <person name="Kyndt J.A."/>
            <person name="Meyer T.E."/>
        </authorList>
    </citation>
    <scope>NUCLEOTIDE SEQUENCE [LARGE SCALE GENOMIC DNA]</scope>
    <source>
        <strain evidence="8 9">DSM 18632</strain>
    </source>
</reference>
<evidence type="ECO:0000256" key="3">
    <source>
        <dbReference type="ARBA" id="ARBA00022692"/>
    </source>
</evidence>
<dbReference type="EMBL" id="JAAXKX010000024">
    <property type="protein sequence ID" value="NKN34299.1"/>
    <property type="molecule type" value="Genomic_DNA"/>
</dbReference>
<keyword evidence="9" id="KW-1185">Reference proteome</keyword>
<dbReference type="PROSITE" id="PS50156">
    <property type="entry name" value="SSD"/>
    <property type="match status" value="1"/>
</dbReference>
<protein>
    <submittedName>
        <fullName evidence="8">MMPL family transporter</fullName>
    </submittedName>
</protein>
<name>A0ABX1I9S8_9GAMM</name>
<dbReference type="PANTHER" id="PTHR33406">
    <property type="entry name" value="MEMBRANE PROTEIN MJ1562-RELATED"/>
    <property type="match status" value="1"/>
</dbReference>
<dbReference type="InterPro" id="IPR000731">
    <property type="entry name" value="SSD"/>
</dbReference>
<dbReference type="InterPro" id="IPR004869">
    <property type="entry name" value="MMPL_dom"/>
</dbReference>
<dbReference type="PANTHER" id="PTHR33406:SF12">
    <property type="entry name" value="BLR2997 PROTEIN"/>
    <property type="match status" value="1"/>
</dbReference>
<feature type="domain" description="SSD" evidence="7">
    <location>
        <begin position="623"/>
        <end position="741"/>
    </location>
</feature>